<dbReference type="Proteomes" id="UP000325243">
    <property type="component" value="Unassembled WGS sequence"/>
</dbReference>
<comment type="caution">
    <text evidence="4">The sequence shown here is derived from an EMBL/GenBank/DDBJ whole genome shotgun (WGS) entry which is preliminary data.</text>
</comment>
<keyword evidence="3" id="KW-0812">Transmembrane</keyword>
<name>A0A5S4V057_9MICO</name>
<dbReference type="GO" id="GO:0016020">
    <property type="term" value="C:membrane"/>
    <property type="evidence" value="ECO:0007669"/>
    <property type="project" value="InterPro"/>
</dbReference>
<dbReference type="GO" id="GO:0008654">
    <property type="term" value="P:phospholipid biosynthetic process"/>
    <property type="evidence" value="ECO:0007669"/>
    <property type="project" value="InterPro"/>
</dbReference>
<feature type="transmembrane region" description="Helical" evidence="3">
    <location>
        <begin position="62"/>
        <end position="88"/>
    </location>
</feature>
<keyword evidence="5" id="KW-1185">Reference proteome</keyword>
<dbReference type="InterPro" id="IPR000462">
    <property type="entry name" value="CDP-OH_P_trans"/>
</dbReference>
<evidence type="ECO:0000256" key="2">
    <source>
        <dbReference type="RuleBase" id="RU003750"/>
    </source>
</evidence>
<reference evidence="4 5" key="1">
    <citation type="submission" date="2019-08" db="EMBL/GenBank/DDBJ databases">
        <authorList>
            <person name="Hu J."/>
        </authorList>
    </citation>
    <scope>NUCLEOTIDE SEQUENCE [LARGE SCALE GENOMIC DNA]</scope>
    <source>
        <strain evidence="4 5">NEAU-184</strain>
    </source>
</reference>
<dbReference type="PROSITE" id="PS00379">
    <property type="entry name" value="CDP_ALCOHOL_P_TRANSF"/>
    <property type="match status" value="1"/>
</dbReference>
<sequence length="247" mass="26078">MTGDEVQLPPIGSALLGAAGVAAIWTAGGLPAIGWIAALAYLTVSTALLLRALHVRHAVRFGWANVVTATRSALVGIITGLVAASFVAPIPVPLLIGLAVPALALDAVDGWVARRTDSITELGARFDMEVDAFLLLVLSAYVAQVLGPWVLAIGMMRYGFVVVGWMLPWLRAQLPPRYWRKVVTAVQGIALTLAASGLFADLSGVLVAVALALLVESFGRDVVWLALRSRGRVRTRSRARPAEVDAS</sequence>
<protein>
    <submittedName>
        <fullName evidence="4">CDP-alcohol phosphatidyltransferase family protein</fullName>
    </submittedName>
</protein>
<dbReference type="AlphaFoldDB" id="A0A5S4V057"/>
<dbReference type="InterPro" id="IPR043130">
    <property type="entry name" value="CDP-OH_PTrfase_TM_dom"/>
</dbReference>
<feature type="transmembrane region" description="Helical" evidence="3">
    <location>
        <begin position="32"/>
        <end position="50"/>
    </location>
</feature>
<dbReference type="GO" id="GO:0016780">
    <property type="term" value="F:phosphotransferase activity, for other substituted phosphate groups"/>
    <property type="evidence" value="ECO:0007669"/>
    <property type="project" value="InterPro"/>
</dbReference>
<accession>A0A5S4V057</accession>
<proteinExistence type="inferred from homology"/>
<evidence type="ECO:0000256" key="3">
    <source>
        <dbReference type="SAM" id="Phobius"/>
    </source>
</evidence>
<evidence type="ECO:0000256" key="1">
    <source>
        <dbReference type="ARBA" id="ARBA00022679"/>
    </source>
</evidence>
<keyword evidence="3" id="KW-0472">Membrane</keyword>
<evidence type="ECO:0000313" key="4">
    <source>
        <dbReference type="EMBL" id="TYL51143.1"/>
    </source>
</evidence>
<organism evidence="4 5">
    <name type="scientific">Agromyces mariniharenae</name>
    <dbReference type="NCBI Taxonomy" id="2604423"/>
    <lineage>
        <taxon>Bacteria</taxon>
        <taxon>Bacillati</taxon>
        <taxon>Actinomycetota</taxon>
        <taxon>Actinomycetes</taxon>
        <taxon>Micrococcales</taxon>
        <taxon>Microbacteriaceae</taxon>
        <taxon>Agromyces</taxon>
    </lineage>
</organism>
<dbReference type="Gene3D" id="1.20.120.1760">
    <property type="match status" value="1"/>
</dbReference>
<evidence type="ECO:0000313" key="5">
    <source>
        <dbReference type="Proteomes" id="UP000325243"/>
    </source>
</evidence>
<dbReference type="EMBL" id="VSSB01000002">
    <property type="protein sequence ID" value="TYL51143.1"/>
    <property type="molecule type" value="Genomic_DNA"/>
</dbReference>
<dbReference type="InterPro" id="IPR048254">
    <property type="entry name" value="CDP_ALCOHOL_P_TRANSF_CS"/>
</dbReference>
<gene>
    <name evidence="4" type="ORF">FYC51_18675</name>
</gene>
<dbReference type="RefSeq" id="WP_148735237.1">
    <property type="nucleotide sequence ID" value="NZ_VSSB01000002.1"/>
</dbReference>
<keyword evidence="3" id="KW-1133">Transmembrane helix</keyword>
<dbReference type="Pfam" id="PF01066">
    <property type="entry name" value="CDP-OH_P_transf"/>
    <property type="match status" value="1"/>
</dbReference>
<feature type="transmembrane region" description="Helical" evidence="3">
    <location>
        <begin position="206"/>
        <end position="227"/>
    </location>
</feature>
<comment type="similarity">
    <text evidence="2">Belongs to the CDP-alcohol phosphatidyltransferase class-I family.</text>
</comment>
<feature type="transmembrane region" description="Helical" evidence="3">
    <location>
        <begin position="124"/>
        <end position="143"/>
    </location>
</feature>
<feature type="transmembrane region" description="Helical" evidence="3">
    <location>
        <begin position="182"/>
        <end position="200"/>
    </location>
</feature>
<feature type="transmembrane region" description="Helical" evidence="3">
    <location>
        <begin position="7"/>
        <end position="26"/>
    </location>
</feature>
<keyword evidence="1 2" id="KW-0808">Transferase</keyword>